<reference evidence="2 3" key="1">
    <citation type="submission" date="2021-07" db="EMBL/GenBank/DDBJ databases">
        <title>Paraburkholderia edwinii protects Aspergillus sp. from phenazines by acting as a toxin sponge.</title>
        <authorList>
            <person name="Dahlstrom K.M."/>
            <person name="Newman D.K."/>
        </authorList>
    </citation>
    <scope>NUCLEOTIDE SEQUENCE [LARGE SCALE GENOMIC DNA]</scope>
    <source>
        <strain evidence="2 3">Pe01</strain>
    </source>
</reference>
<organism evidence="2 3">
    <name type="scientific">Paraburkholderia edwinii</name>
    <dbReference type="NCBI Taxonomy" id="2861782"/>
    <lineage>
        <taxon>Bacteria</taxon>
        <taxon>Pseudomonadati</taxon>
        <taxon>Pseudomonadota</taxon>
        <taxon>Betaproteobacteria</taxon>
        <taxon>Burkholderiales</taxon>
        <taxon>Burkholderiaceae</taxon>
        <taxon>Paraburkholderia</taxon>
    </lineage>
</organism>
<evidence type="ECO:0000313" key="2">
    <source>
        <dbReference type="EMBL" id="QYD71389.1"/>
    </source>
</evidence>
<accession>A0ABX8UR73</accession>
<evidence type="ECO:0000256" key="1">
    <source>
        <dbReference type="SAM" id="MobiDB-lite"/>
    </source>
</evidence>
<gene>
    <name evidence="2" type="ORF">KZJ38_30665</name>
</gene>
<feature type="compositionally biased region" description="Polar residues" evidence="1">
    <location>
        <begin position="1"/>
        <end position="18"/>
    </location>
</feature>
<protein>
    <submittedName>
        <fullName evidence="2">Uncharacterized protein</fullName>
    </submittedName>
</protein>
<sequence>MFSNSTAMTNAAVSTAPQASGPRGVDEVIERLAGRASVGQRKWAPDNTASSDIRQLGLAADQMTVQQKTAVESKLAEELRRKPANPLDARLLQDVVHYVLQSGSSGSPDRYLAQKAFDGLALPSLKLRETGEAEPNSRTFNSTLPSFAESTYDYGPLGRTLLWQGACQLFSGPARDERSRRLEKVIFSFPNPPEPGKPKLEGPMDFITAVDALNVYEPVDVNSLRDQQNGRQPT</sequence>
<name>A0ABX8UR73_9BURK</name>
<dbReference type="RefSeq" id="WP_219800819.1">
    <property type="nucleotide sequence ID" value="NZ_CP080096.1"/>
</dbReference>
<feature type="region of interest" description="Disordered" evidence="1">
    <location>
        <begin position="1"/>
        <end position="26"/>
    </location>
</feature>
<proteinExistence type="predicted"/>
<dbReference type="EMBL" id="CP080096">
    <property type="protein sequence ID" value="QYD71389.1"/>
    <property type="molecule type" value="Genomic_DNA"/>
</dbReference>
<dbReference type="Proteomes" id="UP000826462">
    <property type="component" value="Chromosome 2"/>
</dbReference>
<keyword evidence="3" id="KW-1185">Reference proteome</keyword>
<evidence type="ECO:0000313" key="3">
    <source>
        <dbReference type="Proteomes" id="UP000826462"/>
    </source>
</evidence>